<dbReference type="GO" id="GO:0030215">
    <property type="term" value="F:semaphorin receptor binding"/>
    <property type="evidence" value="ECO:0007669"/>
    <property type="project" value="InterPro"/>
</dbReference>
<dbReference type="GO" id="GO:0045499">
    <property type="term" value="F:chemorepellent activity"/>
    <property type="evidence" value="ECO:0007669"/>
    <property type="project" value="TreeGrafter"/>
</dbReference>
<comment type="caution">
    <text evidence="8">Lacks conserved residue(s) required for the propagation of feature annotation.</text>
</comment>
<keyword evidence="12" id="KW-1185">Reference proteome</keyword>
<dbReference type="Pfam" id="PF01403">
    <property type="entry name" value="Sema"/>
    <property type="match status" value="1"/>
</dbReference>
<evidence type="ECO:0000313" key="11">
    <source>
        <dbReference type="Ensembl" id="ENSPSTP00000022613.1"/>
    </source>
</evidence>
<dbReference type="Gene3D" id="2.130.10.10">
    <property type="entry name" value="YVTN repeat-like/Quinoprotein amine dehydrogenase"/>
    <property type="match status" value="2"/>
</dbReference>
<dbReference type="SMART" id="SM00630">
    <property type="entry name" value="Sema"/>
    <property type="match status" value="1"/>
</dbReference>
<evidence type="ECO:0000256" key="7">
    <source>
        <dbReference type="ARBA" id="ARBA00023180"/>
    </source>
</evidence>
<evidence type="ECO:0000256" key="9">
    <source>
        <dbReference type="SAM" id="SignalP"/>
    </source>
</evidence>
<dbReference type="Ensembl" id="ENSPSTT00000023762.1">
    <property type="protein sequence ID" value="ENSPSTP00000022613.1"/>
    <property type="gene ID" value="ENSPSTG00000016590.1"/>
</dbReference>
<keyword evidence="6" id="KW-0524">Neurogenesis</keyword>
<dbReference type="GO" id="GO:0001755">
    <property type="term" value="P:neural crest cell migration"/>
    <property type="evidence" value="ECO:0007669"/>
    <property type="project" value="TreeGrafter"/>
</dbReference>
<dbReference type="InterPro" id="IPR027231">
    <property type="entry name" value="Semaphorin"/>
</dbReference>
<proteinExistence type="predicted"/>
<keyword evidence="5" id="KW-0221">Differentiation</keyword>
<reference evidence="11" key="1">
    <citation type="submission" date="2025-08" db="UniProtKB">
        <authorList>
            <consortium name="Ensembl"/>
        </authorList>
    </citation>
    <scope>IDENTIFICATION</scope>
</reference>
<evidence type="ECO:0000256" key="6">
    <source>
        <dbReference type="ARBA" id="ARBA00022902"/>
    </source>
</evidence>
<dbReference type="GO" id="GO:0005615">
    <property type="term" value="C:extracellular space"/>
    <property type="evidence" value="ECO:0007669"/>
    <property type="project" value="TreeGrafter"/>
</dbReference>
<dbReference type="GO" id="GO:0030335">
    <property type="term" value="P:positive regulation of cell migration"/>
    <property type="evidence" value="ECO:0007669"/>
    <property type="project" value="TreeGrafter"/>
</dbReference>
<keyword evidence="2" id="KW-0217">Developmental protein</keyword>
<keyword evidence="4 9" id="KW-0732">Signal</keyword>
<keyword evidence="7" id="KW-0325">Glycoprotein</keyword>
<name>A0A8C9FZH9_PAVCR</name>
<sequence length="483" mass="54862">MAFLALHVVIGIFIYFSSVKGSSQPQARVFLTFNELQETKTSEYHRISHSPLDYRILLMDEDQDRIYVGSKDHILSLNINNISQDPLSILWPASANKVEECKMAGKDPTHGCGNFVRVIQSYNRTHLYVCGSGAFSPVCVYVNRGRRSEEQIFKIDSKCESGKGRCSFNPNVNTVSVMINEELFSGMYIDFMGTDAAIFRSLTKRNAVRTDQHNSKWLSEPIFVDAHVIPDGTDPNDAKIYFFFKERLTDNSGSTKQIHSMIARICPNDTGGQRSLVNKWTTFLKARLVCSVMDEDGTETYFDELEDVFLLETDNPRTTLVYGIFTTSSSSIPRRGPYPRGAFTPNMRTTKEFPDDVVTFIRNHPLMYNPIYPIHKRPLIIRIGTDYKYTKIAVDRVNAADGRYHVLFLGTDQGTVQKVVVLPTNFSASGELILEELEVFQVWLAPTFTLPMCVFAQTLCSKRLWQGLTQHEPKRNMSINGEK</sequence>
<protein>
    <submittedName>
        <fullName evidence="11">Semaphorin 3C</fullName>
    </submittedName>
</protein>
<evidence type="ECO:0000256" key="2">
    <source>
        <dbReference type="ARBA" id="ARBA00022473"/>
    </source>
</evidence>
<evidence type="ECO:0000256" key="3">
    <source>
        <dbReference type="ARBA" id="ARBA00022525"/>
    </source>
</evidence>
<accession>A0A8C9FZH9</accession>
<dbReference type="Proteomes" id="UP000694428">
    <property type="component" value="Unplaced"/>
</dbReference>
<evidence type="ECO:0000313" key="12">
    <source>
        <dbReference type="Proteomes" id="UP000694428"/>
    </source>
</evidence>
<feature type="signal peptide" evidence="9">
    <location>
        <begin position="1"/>
        <end position="21"/>
    </location>
</feature>
<evidence type="ECO:0000256" key="8">
    <source>
        <dbReference type="PROSITE-ProRule" id="PRU00352"/>
    </source>
</evidence>
<dbReference type="SUPFAM" id="SSF101912">
    <property type="entry name" value="Sema domain"/>
    <property type="match status" value="1"/>
</dbReference>
<evidence type="ECO:0000256" key="4">
    <source>
        <dbReference type="ARBA" id="ARBA00022729"/>
    </source>
</evidence>
<reference evidence="11" key="2">
    <citation type="submission" date="2025-09" db="UniProtKB">
        <authorList>
            <consortium name="Ensembl"/>
        </authorList>
    </citation>
    <scope>IDENTIFICATION</scope>
</reference>
<dbReference type="AlphaFoldDB" id="A0A8C9FZH9"/>
<evidence type="ECO:0000259" key="10">
    <source>
        <dbReference type="PROSITE" id="PS51004"/>
    </source>
</evidence>
<dbReference type="GO" id="GO:0005886">
    <property type="term" value="C:plasma membrane"/>
    <property type="evidence" value="ECO:0007669"/>
    <property type="project" value="TreeGrafter"/>
</dbReference>
<dbReference type="InterPro" id="IPR001627">
    <property type="entry name" value="Semap_dom"/>
</dbReference>
<feature type="domain" description="Sema" evidence="10">
    <location>
        <begin position="28"/>
        <end position="483"/>
    </location>
</feature>
<evidence type="ECO:0000256" key="5">
    <source>
        <dbReference type="ARBA" id="ARBA00022782"/>
    </source>
</evidence>
<dbReference type="PROSITE" id="PS51004">
    <property type="entry name" value="SEMA"/>
    <property type="match status" value="1"/>
</dbReference>
<dbReference type="PANTHER" id="PTHR11036">
    <property type="entry name" value="SEMAPHORIN"/>
    <property type="match status" value="1"/>
</dbReference>
<dbReference type="GO" id="GO:0007411">
    <property type="term" value="P:axon guidance"/>
    <property type="evidence" value="ECO:0007669"/>
    <property type="project" value="TreeGrafter"/>
</dbReference>
<dbReference type="GO" id="GO:0071526">
    <property type="term" value="P:semaphorin-plexin signaling pathway"/>
    <property type="evidence" value="ECO:0007669"/>
    <property type="project" value="TreeGrafter"/>
</dbReference>
<dbReference type="InterPro" id="IPR036352">
    <property type="entry name" value="Semap_dom_sf"/>
</dbReference>
<dbReference type="InterPro" id="IPR015943">
    <property type="entry name" value="WD40/YVTN_repeat-like_dom_sf"/>
</dbReference>
<feature type="chain" id="PRO_5034640955" evidence="9">
    <location>
        <begin position="22"/>
        <end position="483"/>
    </location>
</feature>
<evidence type="ECO:0000256" key="1">
    <source>
        <dbReference type="ARBA" id="ARBA00004613"/>
    </source>
</evidence>
<dbReference type="PANTHER" id="PTHR11036:SF25">
    <property type="entry name" value="SEMAPHORIN-3C"/>
    <property type="match status" value="1"/>
</dbReference>
<keyword evidence="3" id="KW-0964">Secreted</keyword>
<comment type="subcellular location">
    <subcellularLocation>
        <location evidence="1">Secreted</location>
    </subcellularLocation>
</comment>
<organism evidence="11 12">
    <name type="scientific">Pavo cristatus</name>
    <name type="common">Indian peafowl</name>
    <name type="synonym">Blue peafowl</name>
    <dbReference type="NCBI Taxonomy" id="9049"/>
    <lineage>
        <taxon>Eukaryota</taxon>
        <taxon>Metazoa</taxon>
        <taxon>Chordata</taxon>
        <taxon>Craniata</taxon>
        <taxon>Vertebrata</taxon>
        <taxon>Euteleostomi</taxon>
        <taxon>Archelosauria</taxon>
        <taxon>Archosauria</taxon>
        <taxon>Dinosauria</taxon>
        <taxon>Saurischia</taxon>
        <taxon>Theropoda</taxon>
        <taxon>Coelurosauria</taxon>
        <taxon>Aves</taxon>
        <taxon>Neognathae</taxon>
        <taxon>Galloanserae</taxon>
        <taxon>Galliformes</taxon>
        <taxon>Phasianidae</taxon>
        <taxon>Phasianinae</taxon>
        <taxon>Pavo</taxon>
    </lineage>
</organism>